<gene>
    <name evidence="3" type="ORF">PG993_000860</name>
</gene>
<evidence type="ECO:0000256" key="2">
    <source>
        <dbReference type="SAM" id="SignalP"/>
    </source>
</evidence>
<evidence type="ECO:0000313" key="4">
    <source>
        <dbReference type="Proteomes" id="UP001444661"/>
    </source>
</evidence>
<evidence type="ECO:0000313" key="3">
    <source>
        <dbReference type="EMBL" id="KAK8055633.1"/>
    </source>
</evidence>
<evidence type="ECO:0008006" key="5">
    <source>
        <dbReference type="Google" id="ProtNLM"/>
    </source>
</evidence>
<protein>
    <recommendedName>
        <fullName evidence="5">Glycine rich protein</fullName>
    </recommendedName>
</protein>
<organism evidence="3 4">
    <name type="scientific">Apiospora rasikravindrae</name>
    <dbReference type="NCBI Taxonomy" id="990691"/>
    <lineage>
        <taxon>Eukaryota</taxon>
        <taxon>Fungi</taxon>
        <taxon>Dikarya</taxon>
        <taxon>Ascomycota</taxon>
        <taxon>Pezizomycotina</taxon>
        <taxon>Sordariomycetes</taxon>
        <taxon>Xylariomycetidae</taxon>
        <taxon>Amphisphaeriales</taxon>
        <taxon>Apiosporaceae</taxon>
        <taxon>Apiospora</taxon>
    </lineage>
</organism>
<proteinExistence type="predicted"/>
<reference evidence="3 4" key="1">
    <citation type="submission" date="2023-01" db="EMBL/GenBank/DDBJ databases">
        <title>Analysis of 21 Apiospora genomes using comparative genomics revels a genus with tremendous synthesis potential of carbohydrate active enzymes and secondary metabolites.</title>
        <authorList>
            <person name="Sorensen T."/>
        </authorList>
    </citation>
    <scope>NUCLEOTIDE SEQUENCE [LARGE SCALE GENOMIC DNA]</scope>
    <source>
        <strain evidence="3 4">CBS 33761</strain>
    </source>
</reference>
<name>A0ABR1U9S6_9PEZI</name>
<keyword evidence="2" id="KW-0732">Signal</keyword>
<evidence type="ECO:0000256" key="1">
    <source>
        <dbReference type="SAM" id="MobiDB-lite"/>
    </source>
</evidence>
<dbReference type="Proteomes" id="UP001444661">
    <property type="component" value="Unassembled WGS sequence"/>
</dbReference>
<sequence>MNKFLLAALLLSVNARALAVPATDNDALIQYRHEPIYQRQDGNTGNSVVQAAAQDDTVQNAAVQDGEPGPGPSNPIDATILFLVMVTDMHRVSEGGKDGKGGDAGHSGGNHGGGNHGHGGGNSGHDGNRGHGGGNSGHDGGKGNGGGGSGSGRGGGDRGQGGGNGGKGRGGAGGGGGYGHY</sequence>
<feature type="compositionally biased region" description="Basic and acidic residues" evidence="1">
    <location>
        <begin position="92"/>
        <end position="103"/>
    </location>
</feature>
<accession>A0ABR1U9S6</accession>
<feature type="chain" id="PRO_5047010868" description="Glycine rich protein" evidence="2">
    <location>
        <begin position="20"/>
        <end position="181"/>
    </location>
</feature>
<feature type="region of interest" description="Disordered" evidence="1">
    <location>
        <begin position="92"/>
        <end position="181"/>
    </location>
</feature>
<comment type="caution">
    <text evidence="3">The sequence shown here is derived from an EMBL/GenBank/DDBJ whole genome shotgun (WGS) entry which is preliminary data.</text>
</comment>
<feature type="compositionally biased region" description="Gly residues" evidence="1">
    <location>
        <begin position="104"/>
        <end position="181"/>
    </location>
</feature>
<dbReference type="EMBL" id="JAQQWK010000001">
    <property type="protein sequence ID" value="KAK8055633.1"/>
    <property type="molecule type" value="Genomic_DNA"/>
</dbReference>
<keyword evidence="4" id="KW-1185">Reference proteome</keyword>
<feature type="signal peptide" evidence="2">
    <location>
        <begin position="1"/>
        <end position="19"/>
    </location>
</feature>